<evidence type="ECO:0000313" key="1">
    <source>
        <dbReference type="EMBL" id="SNR32850.1"/>
    </source>
</evidence>
<keyword evidence="2" id="KW-1185">Reference proteome</keyword>
<organism evidence="1 2">
    <name type="scientific">Blastococcus mobilis</name>
    <dbReference type="NCBI Taxonomy" id="1938746"/>
    <lineage>
        <taxon>Bacteria</taxon>
        <taxon>Bacillati</taxon>
        <taxon>Actinomycetota</taxon>
        <taxon>Actinomycetes</taxon>
        <taxon>Geodermatophilales</taxon>
        <taxon>Geodermatophilaceae</taxon>
        <taxon>Blastococcus</taxon>
    </lineage>
</organism>
<proteinExistence type="predicted"/>
<gene>
    <name evidence="1" type="ORF">SAMN06272737_10360</name>
</gene>
<evidence type="ECO:0000313" key="2">
    <source>
        <dbReference type="Proteomes" id="UP000198403"/>
    </source>
</evidence>
<sequence>MTAAVLAHLAALDHAHDAATPGRWEVDGEYPGEVYNGRSGDEERLVVDCQDHADAAAIVAEHNAFGPLLQAVREFAELEASYPLGSDVPVYRLGRIVARLEAALGVDPGAGAR</sequence>
<dbReference type="AlphaFoldDB" id="A0A238VEL6"/>
<reference evidence="1 2" key="1">
    <citation type="submission" date="2017-06" db="EMBL/GenBank/DDBJ databases">
        <authorList>
            <person name="Kim H.J."/>
            <person name="Triplett B.A."/>
        </authorList>
    </citation>
    <scope>NUCLEOTIDE SEQUENCE [LARGE SCALE GENOMIC DNA]</scope>
    <source>
        <strain evidence="1 2">DSM 44272</strain>
    </source>
</reference>
<name>A0A238VEL6_9ACTN</name>
<dbReference type="Proteomes" id="UP000198403">
    <property type="component" value="Unassembled WGS sequence"/>
</dbReference>
<dbReference type="RefSeq" id="WP_089335213.1">
    <property type="nucleotide sequence ID" value="NZ_FZNO01000003.1"/>
</dbReference>
<dbReference type="EMBL" id="FZNO01000003">
    <property type="protein sequence ID" value="SNR32850.1"/>
    <property type="molecule type" value="Genomic_DNA"/>
</dbReference>
<accession>A0A238VEL6</accession>
<protein>
    <submittedName>
        <fullName evidence="1">Uncharacterized protein</fullName>
    </submittedName>
</protein>